<feature type="region of interest" description="Disordered" evidence="1">
    <location>
        <begin position="1"/>
        <end position="39"/>
    </location>
</feature>
<keyword evidence="2" id="KW-0812">Transmembrane</keyword>
<dbReference type="EMBL" id="KZ988273">
    <property type="protein sequence ID" value="RKP12601.1"/>
    <property type="molecule type" value="Genomic_DNA"/>
</dbReference>
<name>A0A4P9Y3B0_9FUNG</name>
<keyword evidence="2" id="KW-0472">Membrane</keyword>
<dbReference type="Pfam" id="PF10067">
    <property type="entry name" value="DUF2306"/>
    <property type="match status" value="1"/>
</dbReference>
<feature type="transmembrane region" description="Helical" evidence="2">
    <location>
        <begin position="251"/>
        <end position="273"/>
    </location>
</feature>
<evidence type="ECO:0008006" key="5">
    <source>
        <dbReference type="Google" id="ProtNLM"/>
    </source>
</evidence>
<keyword evidence="4" id="KW-1185">Reference proteome</keyword>
<sequence length="277" mass="32204">MNSQSDQTPLLPRDTTTKTPQLQEAYDGNANPTDPSPRKSLVVTEEVASNCPQDPRQYRKWFPSTPSRLAMIIVWVIFILGSIYFAHYIFFRYLIHPPSSWHNRITDFGKYWYGAAAIGVHFIAGFIITIIGPLQISQRVRKWKPSFHRLNGRVYLVSSVIVSIAGMLYVVTARTVGGINMDICFFFFGVCFFYTSVRTWKTARDKQYALHREWAIRTFTLGVGSLLYRFYVIPVKMHKELDMSLETQYLWLNIAGWVMFLPNVIIVEPYLWYTRTV</sequence>
<evidence type="ECO:0000313" key="3">
    <source>
        <dbReference type="EMBL" id="RKP12601.1"/>
    </source>
</evidence>
<organism evidence="3 4">
    <name type="scientific">Piptocephalis cylindrospora</name>
    <dbReference type="NCBI Taxonomy" id="1907219"/>
    <lineage>
        <taxon>Eukaryota</taxon>
        <taxon>Fungi</taxon>
        <taxon>Fungi incertae sedis</taxon>
        <taxon>Zoopagomycota</taxon>
        <taxon>Zoopagomycotina</taxon>
        <taxon>Zoopagomycetes</taxon>
        <taxon>Zoopagales</taxon>
        <taxon>Piptocephalidaceae</taxon>
        <taxon>Piptocephalis</taxon>
    </lineage>
</organism>
<dbReference type="OrthoDB" id="193478at2759"/>
<proteinExistence type="predicted"/>
<evidence type="ECO:0000256" key="2">
    <source>
        <dbReference type="SAM" id="Phobius"/>
    </source>
</evidence>
<protein>
    <recommendedName>
        <fullName evidence="5">DUF2306 domain-containing protein</fullName>
    </recommendedName>
</protein>
<dbReference type="AlphaFoldDB" id="A0A4P9Y3B0"/>
<dbReference type="InterPro" id="IPR018750">
    <property type="entry name" value="DUF2306_membrane"/>
</dbReference>
<feature type="transmembrane region" description="Helical" evidence="2">
    <location>
        <begin position="69"/>
        <end position="91"/>
    </location>
</feature>
<evidence type="ECO:0000256" key="1">
    <source>
        <dbReference type="SAM" id="MobiDB-lite"/>
    </source>
</evidence>
<feature type="transmembrane region" description="Helical" evidence="2">
    <location>
        <begin position="177"/>
        <end position="194"/>
    </location>
</feature>
<feature type="transmembrane region" description="Helical" evidence="2">
    <location>
        <begin position="111"/>
        <end position="134"/>
    </location>
</feature>
<keyword evidence="2" id="KW-1133">Transmembrane helix</keyword>
<dbReference type="Proteomes" id="UP000267251">
    <property type="component" value="Unassembled WGS sequence"/>
</dbReference>
<feature type="transmembrane region" description="Helical" evidence="2">
    <location>
        <begin position="154"/>
        <end position="171"/>
    </location>
</feature>
<gene>
    <name evidence="3" type="ORF">BJ684DRAFT_20871</name>
</gene>
<feature type="transmembrane region" description="Helical" evidence="2">
    <location>
        <begin position="214"/>
        <end position="231"/>
    </location>
</feature>
<reference evidence="4" key="1">
    <citation type="journal article" date="2018" name="Nat. Microbiol.">
        <title>Leveraging single-cell genomics to expand the fungal tree of life.</title>
        <authorList>
            <person name="Ahrendt S.R."/>
            <person name="Quandt C.A."/>
            <person name="Ciobanu D."/>
            <person name="Clum A."/>
            <person name="Salamov A."/>
            <person name="Andreopoulos B."/>
            <person name="Cheng J.F."/>
            <person name="Woyke T."/>
            <person name="Pelin A."/>
            <person name="Henrissat B."/>
            <person name="Reynolds N.K."/>
            <person name="Benny G.L."/>
            <person name="Smith M.E."/>
            <person name="James T.Y."/>
            <person name="Grigoriev I.V."/>
        </authorList>
    </citation>
    <scope>NUCLEOTIDE SEQUENCE [LARGE SCALE GENOMIC DNA]</scope>
</reference>
<evidence type="ECO:0000313" key="4">
    <source>
        <dbReference type="Proteomes" id="UP000267251"/>
    </source>
</evidence>
<accession>A0A4P9Y3B0</accession>